<name>A0A8H4R728_9AGAR</name>
<comment type="similarity">
    <text evidence="1 3">Belongs to the cut8/STS1 family.</text>
</comment>
<evidence type="ECO:0000313" key="6">
    <source>
        <dbReference type="Proteomes" id="UP000521872"/>
    </source>
</evidence>
<keyword evidence="3" id="KW-0813">Transport</keyword>
<dbReference type="GO" id="GO:0015031">
    <property type="term" value="P:protein transport"/>
    <property type="evidence" value="ECO:0007669"/>
    <property type="project" value="UniProtKB-UniRule"/>
</dbReference>
<accession>A0A8H4R728</accession>
<evidence type="ECO:0000256" key="3">
    <source>
        <dbReference type="RuleBase" id="RU368013"/>
    </source>
</evidence>
<dbReference type="AlphaFoldDB" id="A0A8H4R728"/>
<reference evidence="5 6" key="1">
    <citation type="submission" date="2019-12" db="EMBL/GenBank/DDBJ databases">
        <authorList>
            <person name="Floudas D."/>
            <person name="Bentzer J."/>
            <person name="Ahren D."/>
            <person name="Johansson T."/>
            <person name="Persson P."/>
            <person name="Tunlid A."/>
        </authorList>
    </citation>
    <scope>NUCLEOTIDE SEQUENCE [LARGE SCALE GENOMIC DNA]</scope>
    <source>
        <strain evidence="5 6">CBS 102.39</strain>
    </source>
</reference>
<keyword evidence="2 3" id="KW-0539">Nucleus</keyword>
<feature type="compositionally biased region" description="Low complexity" evidence="4">
    <location>
        <begin position="54"/>
        <end position="69"/>
    </location>
</feature>
<keyword evidence="3" id="KW-0653">Protein transport</keyword>
<evidence type="ECO:0000256" key="1">
    <source>
        <dbReference type="ARBA" id="ARBA00006199"/>
    </source>
</evidence>
<feature type="region of interest" description="Disordered" evidence="4">
    <location>
        <begin position="34"/>
        <end position="140"/>
    </location>
</feature>
<dbReference type="Pfam" id="PF08559">
    <property type="entry name" value="Cut8"/>
    <property type="match status" value="1"/>
</dbReference>
<comment type="subcellular location">
    <subcellularLocation>
        <location evidence="3">Cytoplasm</location>
    </subcellularLocation>
    <subcellularLocation>
        <location evidence="3">Nucleus</location>
    </subcellularLocation>
</comment>
<organism evidence="5 6">
    <name type="scientific">Agrocybe pediades</name>
    <dbReference type="NCBI Taxonomy" id="84607"/>
    <lineage>
        <taxon>Eukaryota</taxon>
        <taxon>Fungi</taxon>
        <taxon>Dikarya</taxon>
        <taxon>Basidiomycota</taxon>
        <taxon>Agaricomycotina</taxon>
        <taxon>Agaricomycetes</taxon>
        <taxon>Agaricomycetidae</taxon>
        <taxon>Agaricales</taxon>
        <taxon>Agaricineae</taxon>
        <taxon>Strophariaceae</taxon>
        <taxon>Agrocybe</taxon>
    </lineage>
</organism>
<proteinExistence type="inferred from homology"/>
<dbReference type="InterPro" id="IPR013868">
    <property type="entry name" value="Cut8/Sts1_fam"/>
</dbReference>
<comment type="caution">
    <text evidence="5">The sequence shown here is derived from an EMBL/GenBank/DDBJ whole genome shotgun (WGS) entry which is preliminary data.</text>
</comment>
<dbReference type="PANTHER" id="PTHR28032">
    <property type="entry name" value="FI02826P"/>
    <property type="match status" value="1"/>
</dbReference>
<dbReference type="GO" id="GO:0031144">
    <property type="term" value="P:proteasome localization"/>
    <property type="evidence" value="ECO:0007669"/>
    <property type="project" value="UniProtKB-UniRule"/>
</dbReference>
<dbReference type="GO" id="GO:0031965">
    <property type="term" value="C:nuclear membrane"/>
    <property type="evidence" value="ECO:0007669"/>
    <property type="project" value="TreeGrafter"/>
</dbReference>
<dbReference type="GO" id="GO:0005737">
    <property type="term" value="C:cytoplasm"/>
    <property type="evidence" value="ECO:0007669"/>
    <property type="project" value="UniProtKB-SubCell"/>
</dbReference>
<gene>
    <name evidence="5" type="ORF">D9613_001728</name>
</gene>
<dbReference type="InterPro" id="IPR038422">
    <property type="entry name" value="Cut8/Sts1_sf"/>
</dbReference>
<evidence type="ECO:0000313" key="5">
    <source>
        <dbReference type="EMBL" id="KAF4623361.1"/>
    </source>
</evidence>
<comment type="function">
    <text evidence="3">Involved in ubiquitin-mediated protein degradation. Regulatory factor in the ubiquitin/proteasome pathway that controls the turnover of proteasome substrates. Targets proteasomes to the nucleus and facilitates the degradation of nuclear proteins.</text>
</comment>
<dbReference type="Proteomes" id="UP000521872">
    <property type="component" value="Unassembled WGS sequence"/>
</dbReference>
<comment type="subunit">
    <text evidence="3">Binds the proteasome.</text>
</comment>
<protein>
    <recommendedName>
        <fullName evidence="3">Tethering factor for nuclear proteasome STS1</fullName>
    </recommendedName>
</protein>
<keyword evidence="6" id="KW-1185">Reference proteome</keyword>
<dbReference type="EMBL" id="JAACJL010000001">
    <property type="protein sequence ID" value="KAF4623361.1"/>
    <property type="molecule type" value="Genomic_DNA"/>
</dbReference>
<dbReference type="Gene3D" id="1.20.58.1590">
    <property type="entry name" value="Tethering factor for nuclear proteasome Cut8/Sts1"/>
    <property type="match status" value="1"/>
</dbReference>
<evidence type="ECO:0000256" key="2">
    <source>
        <dbReference type="ARBA" id="ARBA00023242"/>
    </source>
</evidence>
<feature type="compositionally biased region" description="Basic and acidic residues" evidence="4">
    <location>
        <begin position="127"/>
        <end position="137"/>
    </location>
</feature>
<sequence length="400" mass="43616">MMANVLQPHIDFHSRPTPGSTSSFGFGFALGASNSMGSPGWGSAAATPGHTNPSAFHQLASSFAQSSFSKPSKRRLEPEDEVENNRNSASRDESMDRSPTPPERPKRAPPKRARIMNQQGTTSSKDGAADKGSKSSSDDDVDVGVLLASLPPQSLLPILSSLIQAEPSLKSTIIPLIPRPTLEVAVQVLAQSAKKLREAYPYSITPTFSQISHGFGSSSTSSQPPTQPAMRDSYVISRLRPHIADYVSACMSYFPYFSCIPPPEQTANNSSTSNNPTSATTIHSLHSAQFHPSETFLFFSAVTNQILQQPPLTLNELAPMIMPRLSQEWKTWVDKIDAVVNQQGGMFGSETVRNWERALDEFADSKAAGVSEEMRRVRDSWVSKVGWLVGRNPQHSMDEL</sequence>
<dbReference type="PANTHER" id="PTHR28032:SF1">
    <property type="entry name" value="FI02826P"/>
    <property type="match status" value="1"/>
</dbReference>
<keyword evidence="3" id="KW-0963">Cytoplasm</keyword>
<evidence type="ECO:0000256" key="4">
    <source>
        <dbReference type="SAM" id="MobiDB-lite"/>
    </source>
</evidence>
<dbReference type="GO" id="GO:0070628">
    <property type="term" value="F:proteasome binding"/>
    <property type="evidence" value="ECO:0007669"/>
    <property type="project" value="TreeGrafter"/>
</dbReference>
<dbReference type="GO" id="GO:0071630">
    <property type="term" value="P:nuclear protein quality control by the ubiquitin-proteasome system"/>
    <property type="evidence" value="ECO:0007669"/>
    <property type="project" value="UniProtKB-UniRule"/>
</dbReference>